<dbReference type="RefSeq" id="WP_091628883.1">
    <property type="nucleotide sequence ID" value="NZ_FOEF01000033.1"/>
</dbReference>
<dbReference type="Proteomes" id="UP000198582">
    <property type="component" value="Unassembled WGS sequence"/>
</dbReference>
<dbReference type="STRING" id="394193.SAMN04489732_13334"/>
<evidence type="ECO:0000313" key="4">
    <source>
        <dbReference type="EMBL" id="SEP53919.1"/>
    </source>
</evidence>
<proteinExistence type="inferred from homology"/>
<dbReference type="PANTHER" id="PTHR41534:SF2">
    <property type="entry name" value="3-PHENYLPROPIONATE_CINNAMIC ACID DIOXYGENASE SUBUNIT BETA"/>
    <property type="match status" value="1"/>
</dbReference>
<dbReference type="Gene3D" id="3.10.450.50">
    <property type="match status" value="1"/>
</dbReference>
<dbReference type="SUPFAM" id="SSF54427">
    <property type="entry name" value="NTF2-like"/>
    <property type="match status" value="1"/>
</dbReference>
<dbReference type="CDD" id="cd00667">
    <property type="entry name" value="ring_hydroxylating_dioxygenases_beta"/>
    <property type="match status" value="1"/>
</dbReference>
<dbReference type="Pfam" id="PF00866">
    <property type="entry name" value="Ring_hydroxyl_B"/>
    <property type="match status" value="1"/>
</dbReference>
<dbReference type="GO" id="GO:0051213">
    <property type="term" value="F:dioxygenase activity"/>
    <property type="evidence" value="ECO:0007669"/>
    <property type="project" value="UniProtKB-KW"/>
</dbReference>
<evidence type="ECO:0000256" key="2">
    <source>
        <dbReference type="ARBA" id="ARBA00023002"/>
    </source>
</evidence>
<dbReference type="OrthoDB" id="3212009at2"/>
<dbReference type="GO" id="GO:0019380">
    <property type="term" value="P:3-phenylpropionate catabolic process"/>
    <property type="evidence" value="ECO:0007669"/>
    <property type="project" value="TreeGrafter"/>
</dbReference>
<sequence length="196" mass="22376">MQISTQAYRPRQAGGPAVARPAFAGPATQHAIEQFLFFEAQLLDEARYNDWYDLLHEDIRYRMPVRRNRLHRDLPLESTGSRELAHYDDSHESLAIRIRRVQQPTAWSDNPPPRTTRLITGVQARAGERPGTYEVRSAFLLYRNRLQDDVDTFAGHRDDLLVDGGSPGGEPVFRVLDRTIHLAQSLVLAKNLGLFF</sequence>
<evidence type="ECO:0000256" key="3">
    <source>
        <dbReference type="SAM" id="MobiDB-lite"/>
    </source>
</evidence>
<keyword evidence="5" id="KW-1185">Reference proteome</keyword>
<comment type="similarity">
    <text evidence="1">Belongs to the bacterial ring-hydroxylating dioxygenase beta subunit family.</text>
</comment>
<organism evidence="4 5">
    <name type="scientific">Amycolatopsis saalfeldensis</name>
    <dbReference type="NCBI Taxonomy" id="394193"/>
    <lineage>
        <taxon>Bacteria</taxon>
        <taxon>Bacillati</taxon>
        <taxon>Actinomycetota</taxon>
        <taxon>Actinomycetes</taxon>
        <taxon>Pseudonocardiales</taxon>
        <taxon>Pseudonocardiaceae</taxon>
        <taxon>Amycolatopsis</taxon>
    </lineage>
</organism>
<dbReference type="AlphaFoldDB" id="A0A1H8YP35"/>
<gene>
    <name evidence="4" type="ORF">SAMN04489732_13334</name>
</gene>
<dbReference type="PANTHER" id="PTHR41534">
    <property type="entry name" value="BLR3401 PROTEIN"/>
    <property type="match status" value="1"/>
</dbReference>
<reference evidence="4 5" key="1">
    <citation type="submission" date="2016-10" db="EMBL/GenBank/DDBJ databases">
        <authorList>
            <person name="de Groot N.N."/>
        </authorList>
    </citation>
    <scope>NUCLEOTIDE SEQUENCE [LARGE SCALE GENOMIC DNA]</scope>
    <source>
        <strain evidence="4 5">DSM 44993</strain>
    </source>
</reference>
<feature type="region of interest" description="Disordered" evidence="3">
    <location>
        <begin position="1"/>
        <end position="20"/>
    </location>
</feature>
<accession>A0A1H8YP35</accession>
<dbReference type="InterPro" id="IPR000391">
    <property type="entry name" value="Rng_hydr_dOase-bsu"/>
</dbReference>
<keyword evidence="2" id="KW-0560">Oxidoreductase</keyword>
<keyword evidence="4" id="KW-0223">Dioxygenase</keyword>
<dbReference type="EMBL" id="FOEF01000033">
    <property type="protein sequence ID" value="SEP53919.1"/>
    <property type="molecule type" value="Genomic_DNA"/>
</dbReference>
<name>A0A1H8YP35_9PSEU</name>
<evidence type="ECO:0000256" key="1">
    <source>
        <dbReference type="ARBA" id="ARBA00009570"/>
    </source>
</evidence>
<dbReference type="InterPro" id="IPR032710">
    <property type="entry name" value="NTF2-like_dom_sf"/>
</dbReference>
<evidence type="ECO:0000313" key="5">
    <source>
        <dbReference type="Proteomes" id="UP000198582"/>
    </source>
</evidence>
<dbReference type="NCBIfam" id="NF007479">
    <property type="entry name" value="PRK10069.1"/>
    <property type="match status" value="1"/>
</dbReference>
<protein>
    <submittedName>
        <fullName evidence="4">Biphenyl 2,3-dioxygenase beta subunit</fullName>
    </submittedName>
</protein>